<evidence type="ECO:0000256" key="1">
    <source>
        <dbReference type="SAM" id="MobiDB-lite"/>
    </source>
</evidence>
<organism evidence="2 3">
    <name type="scientific">Pristionchus mayeri</name>
    <dbReference type="NCBI Taxonomy" id="1317129"/>
    <lineage>
        <taxon>Eukaryota</taxon>
        <taxon>Metazoa</taxon>
        <taxon>Ecdysozoa</taxon>
        <taxon>Nematoda</taxon>
        <taxon>Chromadorea</taxon>
        <taxon>Rhabditida</taxon>
        <taxon>Rhabditina</taxon>
        <taxon>Diplogasteromorpha</taxon>
        <taxon>Diplogasteroidea</taxon>
        <taxon>Neodiplogasteridae</taxon>
        <taxon>Pristionchus</taxon>
    </lineage>
</organism>
<feature type="non-terminal residue" evidence="2">
    <location>
        <position position="170"/>
    </location>
</feature>
<accession>A0AAN4Z4E2</accession>
<dbReference type="EMBL" id="BTRK01000001">
    <property type="protein sequence ID" value="GMR31708.1"/>
    <property type="molecule type" value="Genomic_DNA"/>
</dbReference>
<sequence>MHFALILSTVGASHCLFIGRRDRQSSANGPTRLESRPPQTASPGVVGSEYIYIRQQDTVLDIIVTQTKKRCMALKITWIMSPCYIFRRTRSAGGKMEPQGQLSCLKRSHGILVLFFFSPYHPFSILREQSVSCYEIMGIHIHSQFFSVRANTQRVVADKRIRMVDISNPV</sequence>
<keyword evidence="3" id="KW-1185">Reference proteome</keyword>
<evidence type="ECO:0000313" key="3">
    <source>
        <dbReference type="Proteomes" id="UP001328107"/>
    </source>
</evidence>
<dbReference type="Proteomes" id="UP001328107">
    <property type="component" value="Unassembled WGS sequence"/>
</dbReference>
<gene>
    <name evidence="2" type="ORF">PMAYCL1PPCAC_01903</name>
</gene>
<evidence type="ECO:0000313" key="2">
    <source>
        <dbReference type="EMBL" id="GMR31708.1"/>
    </source>
</evidence>
<protein>
    <submittedName>
        <fullName evidence="2">Uncharacterized protein</fullName>
    </submittedName>
</protein>
<reference evidence="3" key="1">
    <citation type="submission" date="2022-10" db="EMBL/GenBank/DDBJ databases">
        <title>Genome assembly of Pristionchus species.</title>
        <authorList>
            <person name="Yoshida K."/>
            <person name="Sommer R.J."/>
        </authorList>
    </citation>
    <scope>NUCLEOTIDE SEQUENCE [LARGE SCALE GENOMIC DNA]</scope>
    <source>
        <strain evidence="3">RS5460</strain>
    </source>
</reference>
<name>A0AAN4Z4E2_9BILA</name>
<proteinExistence type="predicted"/>
<dbReference type="AlphaFoldDB" id="A0AAN4Z4E2"/>
<comment type="caution">
    <text evidence="2">The sequence shown here is derived from an EMBL/GenBank/DDBJ whole genome shotgun (WGS) entry which is preliminary data.</text>
</comment>
<feature type="region of interest" description="Disordered" evidence="1">
    <location>
        <begin position="23"/>
        <end position="43"/>
    </location>
</feature>